<proteinExistence type="inferred from homology"/>
<dbReference type="SUPFAM" id="SSF56784">
    <property type="entry name" value="HAD-like"/>
    <property type="match status" value="1"/>
</dbReference>
<name>A0A7R7VS23_ASPCH</name>
<dbReference type="EMBL" id="AP024420">
    <property type="protein sequence ID" value="BCR89123.1"/>
    <property type="molecule type" value="Genomic_DNA"/>
</dbReference>
<dbReference type="AlphaFoldDB" id="A0A7R7VS23"/>
<evidence type="ECO:0000313" key="3">
    <source>
        <dbReference type="EMBL" id="BCR89123.1"/>
    </source>
</evidence>
<dbReference type="Pfam" id="PF00702">
    <property type="entry name" value="Hydrolase"/>
    <property type="match status" value="1"/>
</dbReference>
<comment type="similarity">
    <text evidence="1">Belongs to the HAD-like hydrolase superfamily. S-2-haloalkanoic acid dehalogenase family.</text>
</comment>
<evidence type="ECO:0000313" key="4">
    <source>
        <dbReference type="Proteomes" id="UP000637239"/>
    </source>
</evidence>
<dbReference type="InterPro" id="IPR036412">
    <property type="entry name" value="HAD-like_sf"/>
</dbReference>
<dbReference type="SFLD" id="SFLDS00003">
    <property type="entry name" value="Haloacid_Dehalogenase"/>
    <property type="match status" value="1"/>
</dbReference>
<reference evidence="3" key="2">
    <citation type="submission" date="2021-02" db="EMBL/GenBank/DDBJ databases">
        <title>Aspergillus chevalieri M1 genome sequence.</title>
        <authorList>
            <person name="Kadooka C."/>
            <person name="Mori K."/>
            <person name="Futagami T."/>
        </authorList>
    </citation>
    <scope>NUCLEOTIDE SEQUENCE</scope>
    <source>
        <strain evidence="3">M1</strain>
    </source>
</reference>
<dbReference type="KEGG" id="ache:ACHE_50321S"/>
<evidence type="ECO:0008006" key="5">
    <source>
        <dbReference type="Google" id="ProtNLM"/>
    </source>
</evidence>
<dbReference type="InterPro" id="IPR023198">
    <property type="entry name" value="PGP-like_dom2"/>
</dbReference>
<evidence type="ECO:0000256" key="2">
    <source>
        <dbReference type="ARBA" id="ARBA00022801"/>
    </source>
</evidence>
<dbReference type="GeneID" id="66983481"/>
<dbReference type="PANTHER" id="PTHR43316:SF3">
    <property type="entry name" value="HALOACID DEHALOGENASE, TYPE II (AFU_ORTHOLOGUE AFUA_2G07750)-RELATED"/>
    <property type="match status" value="1"/>
</dbReference>
<dbReference type="NCBIfam" id="TIGR01428">
    <property type="entry name" value="HAD_type_II"/>
    <property type="match status" value="1"/>
</dbReference>
<dbReference type="InterPro" id="IPR006328">
    <property type="entry name" value="2-HAD"/>
</dbReference>
<organism evidence="3 4">
    <name type="scientific">Aspergillus chevalieri</name>
    <name type="common">Eurotium chevalieri</name>
    <dbReference type="NCBI Taxonomy" id="182096"/>
    <lineage>
        <taxon>Eukaryota</taxon>
        <taxon>Fungi</taxon>
        <taxon>Dikarya</taxon>
        <taxon>Ascomycota</taxon>
        <taxon>Pezizomycotina</taxon>
        <taxon>Eurotiomycetes</taxon>
        <taxon>Eurotiomycetidae</taxon>
        <taxon>Eurotiales</taxon>
        <taxon>Aspergillaceae</taxon>
        <taxon>Aspergillus</taxon>
        <taxon>Aspergillus subgen. Aspergillus</taxon>
    </lineage>
</organism>
<protein>
    <recommendedName>
        <fullName evidence="5">Haloacid dehalogenase, type II</fullName>
    </recommendedName>
</protein>
<dbReference type="NCBIfam" id="TIGR01493">
    <property type="entry name" value="HAD-SF-IA-v2"/>
    <property type="match status" value="1"/>
</dbReference>
<reference evidence="3" key="1">
    <citation type="submission" date="2021-01" db="EMBL/GenBank/DDBJ databases">
        <authorList>
            <consortium name="Aspergillus chevalieri M1 genome sequencing consortium"/>
            <person name="Kazuki M."/>
            <person name="Futagami T."/>
        </authorList>
    </citation>
    <scope>NUCLEOTIDE SEQUENCE</scope>
    <source>
        <strain evidence="3">M1</strain>
    </source>
</reference>
<dbReference type="InterPro" id="IPR051540">
    <property type="entry name" value="S-2-haloacid_dehalogenase"/>
</dbReference>
<gene>
    <name evidence="3" type="ORF">ACHE_50321S</name>
</gene>
<dbReference type="Gene3D" id="1.10.150.240">
    <property type="entry name" value="Putative phosphatase, domain 2"/>
    <property type="match status" value="1"/>
</dbReference>
<evidence type="ECO:0000256" key="1">
    <source>
        <dbReference type="ARBA" id="ARBA00008106"/>
    </source>
</evidence>
<dbReference type="RefSeq" id="XP_043137645.1">
    <property type="nucleotide sequence ID" value="XM_043280025.1"/>
</dbReference>
<sequence>MSITNPPKALFFDVFGTVVEWRTCVTTALSQAAHHALSDPREDLPATTRARASAMTPADWKTVAEAWRASYSRFTHSWDPQAQGVFISVDQHHYKSLGELLEERDLGDLFTEEERWELALCWHRLEPRADSARGLELLSSRFRTSTLSNGNVALLEDLVRHGSLPFTNVLSAEHFGAYKPSSKVYLGAAERFGLRPAECAMVAAHLFDLQAAKGLGFQTVYVERKQEEAFSAEDMARANDPEKGYVDMWVGLGEDGFIEVARRFDIS</sequence>
<dbReference type="SFLD" id="SFLDG01129">
    <property type="entry name" value="C1.5:_HAD__Beta-PGM__Phosphata"/>
    <property type="match status" value="1"/>
</dbReference>
<accession>A0A7R7VS23</accession>
<dbReference type="GO" id="GO:0019120">
    <property type="term" value="F:hydrolase activity, acting on acid halide bonds, in C-halide compounds"/>
    <property type="evidence" value="ECO:0007669"/>
    <property type="project" value="InterPro"/>
</dbReference>
<keyword evidence="2" id="KW-0378">Hydrolase</keyword>
<dbReference type="Proteomes" id="UP000637239">
    <property type="component" value="Chromosome 5"/>
</dbReference>
<keyword evidence="4" id="KW-1185">Reference proteome</keyword>
<dbReference type="PRINTS" id="PR00413">
    <property type="entry name" value="HADHALOGNASE"/>
</dbReference>
<dbReference type="GO" id="GO:0016791">
    <property type="term" value="F:phosphatase activity"/>
    <property type="evidence" value="ECO:0007669"/>
    <property type="project" value="UniProtKB-ARBA"/>
</dbReference>
<dbReference type="Gene3D" id="3.40.50.1000">
    <property type="entry name" value="HAD superfamily/HAD-like"/>
    <property type="match status" value="1"/>
</dbReference>
<dbReference type="InterPro" id="IPR023214">
    <property type="entry name" value="HAD_sf"/>
</dbReference>
<dbReference type="InterPro" id="IPR006439">
    <property type="entry name" value="HAD-SF_hydro_IA"/>
</dbReference>
<dbReference type="PANTHER" id="PTHR43316">
    <property type="entry name" value="HYDROLASE, HALOACID DELAHOGENASE-RELATED"/>
    <property type="match status" value="1"/>
</dbReference>